<evidence type="ECO:0000256" key="1">
    <source>
        <dbReference type="ARBA" id="ARBA00023157"/>
    </source>
</evidence>
<evidence type="ECO:0000313" key="5">
    <source>
        <dbReference type="Proteomes" id="UP001159042"/>
    </source>
</evidence>
<comment type="caution">
    <text evidence="4">The sequence shown here is derived from an EMBL/GenBank/DDBJ whole genome shotgun (WGS) entry which is preliminary data.</text>
</comment>
<dbReference type="Gene3D" id="2.60.120.290">
    <property type="entry name" value="Spermadhesin, CUB domain"/>
    <property type="match status" value="2"/>
</dbReference>
<gene>
    <name evidence="4" type="ORF">NQ315_001149</name>
</gene>
<evidence type="ECO:0000259" key="3">
    <source>
        <dbReference type="PROSITE" id="PS01180"/>
    </source>
</evidence>
<dbReference type="Proteomes" id="UP001159042">
    <property type="component" value="Unassembled WGS sequence"/>
</dbReference>
<keyword evidence="5" id="KW-1185">Reference proteome</keyword>
<dbReference type="Pfam" id="PF00431">
    <property type="entry name" value="CUB"/>
    <property type="match status" value="1"/>
</dbReference>
<dbReference type="PANTHER" id="PTHR33236">
    <property type="entry name" value="INTRAFLAGELLAR TRANSPORT PROTEIN 122 FAMILY PROTEIN-RELATED"/>
    <property type="match status" value="1"/>
</dbReference>
<dbReference type="EMBL" id="JANEYG010000002">
    <property type="protein sequence ID" value="KAJ8924984.1"/>
    <property type="molecule type" value="Genomic_DNA"/>
</dbReference>
<comment type="caution">
    <text evidence="2">Lacks conserved residue(s) required for the propagation of feature annotation.</text>
</comment>
<accession>A0AAV8WED6</accession>
<dbReference type="AlphaFoldDB" id="A0AAV8WED6"/>
<dbReference type="InterPro" id="IPR035914">
    <property type="entry name" value="Sperma_CUB_dom_sf"/>
</dbReference>
<dbReference type="Pfam" id="PF26080">
    <property type="entry name" value="CUB_animal"/>
    <property type="match status" value="1"/>
</dbReference>
<reference evidence="4 5" key="1">
    <citation type="journal article" date="2023" name="Insect Mol. Biol.">
        <title>Genome sequencing provides insights into the evolution of gene families encoding plant cell wall-degrading enzymes in longhorned beetles.</title>
        <authorList>
            <person name="Shin N.R."/>
            <person name="Okamura Y."/>
            <person name="Kirsch R."/>
            <person name="Pauchet Y."/>
        </authorList>
    </citation>
    <scope>NUCLEOTIDE SEQUENCE [LARGE SCALE GENOMIC DNA]</scope>
    <source>
        <strain evidence="4">EAD_L_NR</strain>
    </source>
</reference>
<evidence type="ECO:0000313" key="4">
    <source>
        <dbReference type="EMBL" id="KAJ8924984.1"/>
    </source>
</evidence>
<dbReference type="PANTHER" id="PTHR33236:SF5">
    <property type="entry name" value="CUB DOMAIN-CONTAINING PROTEIN"/>
    <property type="match status" value="1"/>
</dbReference>
<dbReference type="InterPro" id="IPR058698">
    <property type="entry name" value="CUB_metazoa"/>
</dbReference>
<dbReference type="InterPro" id="IPR000859">
    <property type="entry name" value="CUB_dom"/>
</dbReference>
<proteinExistence type="predicted"/>
<evidence type="ECO:0000256" key="2">
    <source>
        <dbReference type="PROSITE-ProRule" id="PRU00059"/>
    </source>
</evidence>
<dbReference type="SUPFAM" id="SSF49854">
    <property type="entry name" value="Spermadhesin, CUB domain"/>
    <property type="match status" value="2"/>
</dbReference>
<dbReference type="PROSITE" id="PS01180">
    <property type="entry name" value="CUB"/>
    <property type="match status" value="1"/>
</dbReference>
<name>A0AAV8WED6_9CUCU</name>
<feature type="domain" description="CUB" evidence="3">
    <location>
        <begin position="91"/>
        <end position="207"/>
    </location>
</feature>
<sequence>MKFEIVGLVGLLVLYFYLHSVYTLQDGSYVERKGRFWPIGLVRFPNDVCTSLEGFCGTCYTSYECASLDGLASGSCALNGIGTCCIFQRTCGGSSAFNNTYFINSGYPATVAGGAQCTFTIIPCPNICQIRLDFLNFNLAQPDGNGYCVFDSFTVTGSASNVPVLCGENTGQHMYLMVNNGSNIQLTISTSAAVVLGRSWNIKITQIACDCPTLAPIGCLQYYTELSGTVMSFNYGTTINGALVTWENGTTRPGSRQLANQNYGICVNMIPGYCSIQWSQGADDTSFTVSNNTALVTVTPGLPGEPIIGENCTTDFVVIPNPSYVNGTAVPGDRFCGNQLPTVVTSSKPFVLTVVTNGNELDDVANRGFLLNYQQLPCANNIANQVFV</sequence>
<protein>
    <recommendedName>
        <fullName evidence="3">CUB domain-containing protein</fullName>
    </recommendedName>
</protein>
<organism evidence="4 5">
    <name type="scientific">Exocentrus adspersus</name>
    <dbReference type="NCBI Taxonomy" id="1586481"/>
    <lineage>
        <taxon>Eukaryota</taxon>
        <taxon>Metazoa</taxon>
        <taxon>Ecdysozoa</taxon>
        <taxon>Arthropoda</taxon>
        <taxon>Hexapoda</taxon>
        <taxon>Insecta</taxon>
        <taxon>Pterygota</taxon>
        <taxon>Neoptera</taxon>
        <taxon>Endopterygota</taxon>
        <taxon>Coleoptera</taxon>
        <taxon>Polyphaga</taxon>
        <taxon>Cucujiformia</taxon>
        <taxon>Chrysomeloidea</taxon>
        <taxon>Cerambycidae</taxon>
        <taxon>Lamiinae</taxon>
        <taxon>Acanthocinini</taxon>
        <taxon>Exocentrus</taxon>
    </lineage>
</organism>
<keyword evidence="1" id="KW-1015">Disulfide bond</keyword>